<dbReference type="EMBL" id="JAPDDP010000163">
    <property type="protein sequence ID" value="MDA0185820.1"/>
    <property type="molecule type" value="Genomic_DNA"/>
</dbReference>
<proteinExistence type="predicted"/>
<comment type="caution">
    <text evidence="1">The sequence shown here is derived from an EMBL/GenBank/DDBJ whole genome shotgun (WGS) entry which is preliminary data.</text>
</comment>
<organism evidence="1 2">
    <name type="scientific">Solirubrobacter phytolaccae</name>
    <dbReference type="NCBI Taxonomy" id="1404360"/>
    <lineage>
        <taxon>Bacteria</taxon>
        <taxon>Bacillati</taxon>
        <taxon>Actinomycetota</taxon>
        <taxon>Thermoleophilia</taxon>
        <taxon>Solirubrobacterales</taxon>
        <taxon>Solirubrobacteraceae</taxon>
        <taxon>Solirubrobacter</taxon>
    </lineage>
</organism>
<dbReference type="AlphaFoldDB" id="A0A9X3NJ25"/>
<keyword evidence="2" id="KW-1185">Reference proteome</keyword>
<sequence length="217" mass="22812">MSTFTRLRRTARRHFITDHEYAPDFVKKLQDELGDRATALRALEGLDAWFLACLYADGRMIGMPSKVVDIAWHEFILRTREYTAFCQRAFGAYLHHAPDSTMHVSADSLLPATLEMVDKHDIPMVLFTADEDTGWDDGCRYSSTDYARMRAEYATDRPKRRHRYATAGGGSGYAAGGAGCGGYGGDGGGSSCGGGGGGCGGGGGGGCGGGGCGGGGG</sequence>
<evidence type="ECO:0000313" key="2">
    <source>
        <dbReference type="Proteomes" id="UP001147653"/>
    </source>
</evidence>
<evidence type="ECO:0000313" key="1">
    <source>
        <dbReference type="EMBL" id="MDA0185820.1"/>
    </source>
</evidence>
<gene>
    <name evidence="1" type="ORF">OJ997_36285</name>
</gene>
<dbReference type="RefSeq" id="WP_270030345.1">
    <property type="nucleotide sequence ID" value="NZ_JAPDDP010000163.1"/>
</dbReference>
<reference evidence="1" key="1">
    <citation type="submission" date="2022-10" db="EMBL/GenBank/DDBJ databases">
        <title>The WGS of Solirubrobacter phytolaccae KCTC 29190.</title>
        <authorList>
            <person name="Jiang Z."/>
        </authorList>
    </citation>
    <scope>NUCLEOTIDE SEQUENCE</scope>
    <source>
        <strain evidence="1">KCTC 29190</strain>
    </source>
</reference>
<accession>A0A9X3NJ25</accession>
<name>A0A9X3NJ25_9ACTN</name>
<protein>
    <submittedName>
        <fullName evidence="1">Uncharacterized protein</fullName>
    </submittedName>
</protein>
<dbReference type="Proteomes" id="UP001147653">
    <property type="component" value="Unassembled WGS sequence"/>
</dbReference>